<evidence type="ECO:0000313" key="3">
    <source>
        <dbReference type="Proteomes" id="UP001169006"/>
    </source>
</evidence>
<dbReference type="PANTHER" id="PTHR43283:SF7">
    <property type="entry name" value="BETA-LACTAMASE-RELATED DOMAIN-CONTAINING PROTEIN"/>
    <property type="match status" value="1"/>
</dbReference>
<dbReference type="Pfam" id="PF00144">
    <property type="entry name" value="Beta-lactamase"/>
    <property type="match status" value="1"/>
</dbReference>
<dbReference type="InterPro" id="IPR001466">
    <property type="entry name" value="Beta-lactam-related"/>
</dbReference>
<dbReference type="Proteomes" id="UP001169006">
    <property type="component" value="Unassembled WGS sequence"/>
</dbReference>
<protein>
    <submittedName>
        <fullName evidence="2">Serine hydrolase</fullName>
        <ecNumber evidence="2">3.-.-.-</ecNumber>
    </submittedName>
</protein>
<dbReference type="RefSeq" id="WP_302078749.1">
    <property type="nucleotide sequence ID" value="NZ_JAUKWQ010000008.1"/>
</dbReference>
<name>A0ABT8T2Z7_9HYPH</name>
<dbReference type="SUPFAM" id="SSF56601">
    <property type="entry name" value="beta-lactamase/transpeptidase-like"/>
    <property type="match status" value="1"/>
</dbReference>
<proteinExistence type="predicted"/>
<dbReference type="EMBL" id="JAUKWQ010000008">
    <property type="protein sequence ID" value="MDO1584513.1"/>
    <property type="molecule type" value="Genomic_DNA"/>
</dbReference>
<dbReference type="EC" id="3.-.-.-" evidence="2"/>
<comment type="caution">
    <text evidence="2">The sequence shown here is derived from an EMBL/GenBank/DDBJ whole genome shotgun (WGS) entry which is preliminary data.</text>
</comment>
<evidence type="ECO:0000313" key="2">
    <source>
        <dbReference type="EMBL" id="MDO1584513.1"/>
    </source>
</evidence>
<organism evidence="2 3">
    <name type="scientific">Rhizobium oryzicola</name>
    <dbReference type="NCBI Taxonomy" id="1232668"/>
    <lineage>
        <taxon>Bacteria</taxon>
        <taxon>Pseudomonadati</taxon>
        <taxon>Pseudomonadota</taxon>
        <taxon>Alphaproteobacteria</taxon>
        <taxon>Hyphomicrobiales</taxon>
        <taxon>Rhizobiaceae</taxon>
        <taxon>Rhizobium/Agrobacterium group</taxon>
        <taxon>Rhizobium</taxon>
    </lineage>
</organism>
<keyword evidence="2" id="KW-0378">Hydrolase</keyword>
<feature type="domain" description="Beta-lactamase-related" evidence="1">
    <location>
        <begin position="163"/>
        <end position="426"/>
    </location>
</feature>
<keyword evidence="3" id="KW-1185">Reference proteome</keyword>
<dbReference type="PANTHER" id="PTHR43283">
    <property type="entry name" value="BETA-LACTAMASE-RELATED"/>
    <property type="match status" value="1"/>
</dbReference>
<dbReference type="InterPro" id="IPR050789">
    <property type="entry name" value="Diverse_Enzym_Activities"/>
</dbReference>
<reference evidence="2" key="2">
    <citation type="submission" date="2023-07" db="EMBL/GenBank/DDBJ databases">
        <authorList>
            <person name="Sun H."/>
        </authorList>
    </citation>
    <scope>NUCLEOTIDE SEQUENCE</scope>
    <source>
        <strain evidence="2">05753</strain>
    </source>
</reference>
<dbReference type="InterPro" id="IPR012338">
    <property type="entry name" value="Beta-lactam/transpept-like"/>
</dbReference>
<sequence>MRFASRFLKLILLVLLLLVMGGLIWVYAAPNALLRMGSAYAAKIVCSNVFIAGRDADNVLSEDILPQGNRVLHLLGVQVDREHQSVRASFLGLVATRVAIYRPGLGCTVVPRKAEIVAVSAPAPVPAPVVADAPWPEGEKAEPTAGVSAVLARKNLTGVGMRAVVVVHDGRIVGETYGAGYSAQTPLLGWSMTKTVNAALIGMMMKDGKLRLDDKGLMPQWQNDPRRDIKLSQLLGMESGLEFQENYGSVTDVTRMLFLEGNMAKFAASRKMVAAPGQKFSYSSGTSMILSEIWMDRLESRDAAWRYPRDRLFAPLGMSSAVFEVDAAGTFAGSSYLYATARDWARFGLFLAQGGVWNGERLLPEGFVESMSQPTAASGGRYTRLQTWLPMSDDKTRLPSDTFVLQGHDGQTVFVMPSKKLVVVRMGFTPMRTHYKAADLAAAIAKLY</sequence>
<reference evidence="2" key="1">
    <citation type="journal article" date="2015" name="Int. J. Syst. Evol. Microbiol.">
        <title>Rhizobium oryzicola sp. nov., potential plant-growth-promoting endophytic bacteria isolated from rice roots.</title>
        <authorList>
            <person name="Zhang X.X."/>
            <person name="Gao J.S."/>
            <person name="Cao Y.H."/>
            <person name="Sheirdil R.A."/>
            <person name="Wang X.C."/>
            <person name="Zhang L."/>
        </authorList>
    </citation>
    <scope>NUCLEOTIDE SEQUENCE</scope>
    <source>
        <strain evidence="2">05753</strain>
    </source>
</reference>
<evidence type="ECO:0000259" key="1">
    <source>
        <dbReference type="Pfam" id="PF00144"/>
    </source>
</evidence>
<dbReference type="GO" id="GO:0016787">
    <property type="term" value="F:hydrolase activity"/>
    <property type="evidence" value="ECO:0007669"/>
    <property type="project" value="UniProtKB-KW"/>
</dbReference>
<dbReference type="Gene3D" id="3.40.710.10">
    <property type="entry name" value="DD-peptidase/beta-lactamase superfamily"/>
    <property type="match status" value="1"/>
</dbReference>
<accession>A0ABT8T2Z7</accession>
<gene>
    <name evidence="2" type="ORF">Q2T52_20700</name>
</gene>